<gene>
    <name evidence="11" type="ORF">U732_3786</name>
</gene>
<dbReference type="PANTHER" id="PTHR11904">
    <property type="entry name" value="METHYLTHIOADENOSINE/PURINE NUCLEOSIDE PHOSPHORYLASE"/>
    <property type="match status" value="1"/>
</dbReference>
<dbReference type="PIRSF" id="PIRSF000477">
    <property type="entry name" value="PurNPase"/>
    <property type="match status" value="1"/>
</dbReference>
<dbReference type="STRING" id="29341.RSJ17_12195"/>
<dbReference type="OrthoDB" id="1523230at2"/>
<dbReference type="Proteomes" id="UP000031366">
    <property type="component" value="Unassembled WGS sequence"/>
</dbReference>
<evidence type="ECO:0000313" key="11">
    <source>
        <dbReference type="EMBL" id="KIE48059.1"/>
    </source>
</evidence>
<dbReference type="CDD" id="cd09009">
    <property type="entry name" value="PNP-EcPNPII_like"/>
    <property type="match status" value="1"/>
</dbReference>
<evidence type="ECO:0000256" key="2">
    <source>
        <dbReference type="ARBA" id="ARBA00005058"/>
    </source>
</evidence>
<dbReference type="NCBIfam" id="NF006054">
    <property type="entry name" value="PRK08202.1"/>
    <property type="match status" value="1"/>
</dbReference>
<evidence type="ECO:0000256" key="8">
    <source>
        <dbReference type="ARBA" id="ARBA00048556"/>
    </source>
</evidence>
<evidence type="ECO:0000256" key="5">
    <source>
        <dbReference type="ARBA" id="ARBA00022553"/>
    </source>
</evidence>
<organism evidence="11 12">
    <name type="scientific">Clostridium argentinense CDC 2741</name>
    <dbReference type="NCBI Taxonomy" id="1418104"/>
    <lineage>
        <taxon>Bacteria</taxon>
        <taxon>Bacillati</taxon>
        <taxon>Bacillota</taxon>
        <taxon>Clostridia</taxon>
        <taxon>Eubacteriales</taxon>
        <taxon>Clostridiaceae</taxon>
        <taxon>Clostridium</taxon>
    </lineage>
</organism>
<dbReference type="GO" id="GO:0009116">
    <property type="term" value="P:nucleoside metabolic process"/>
    <property type="evidence" value="ECO:0007669"/>
    <property type="project" value="InterPro"/>
</dbReference>
<dbReference type="GO" id="GO:0005737">
    <property type="term" value="C:cytoplasm"/>
    <property type="evidence" value="ECO:0007669"/>
    <property type="project" value="TreeGrafter"/>
</dbReference>
<dbReference type="PROSITE" id="PS01240">
    <property type="entry name" value="PNP_MTAP_2"/>
    <property type="match status" value="1"/>
</dbReference>
<dbReference type="NCBIfam" id="TIGR01700">
    <property type="entry name" value="PNPH"/>
    <property type="match status" value="1"/>
</dbReference>
<evidence type="ECO:0000256" key="6">
    <source>
        <dbReference type="ARBA" id="ARBA00022676"/>
    </source>
</evidence>
<dbReference type="InterPro" id="IPR000845">
    <property type="entry name" value="Nucleoside_phosphorylase_d"/>
</dbReference>
<evidence type="ECO:0000256" key="7">
    <source>
        <dbReference type="ARBA" id="ARBA00022679"/>
    </source>
</evidence>
<keyword evidence="5" id="KW-0597">Phosphoprotein</keyword>
<comment type="catalytic activity">
    <reaction evidence="8">
        <text>a purine 2'-deoxy-D-ribonucleoside + phosphate = a purine nucleobase + 2-deoxy-alpha-D-ribose 1-phosphate</text>
        <dbReference type="Rhea" id="RHEA:36431"/>
        <dbReference type="ChEBI" id="CHEBI:26386"/>
        <dbReference type="ChEBI" id="CHEBI:43474"/>
        <dbReference type="ChEBI" id="CHEBI:57259"/>
        <dbReference type="ChEBI" id="CHEBI:142361"/>
        <dbReference type="EC" id="2.4.2.1"/>
    </reaction>
</comment>
<name>A0A0C1U5S4_9CLOT</name>
<comment type="similarity">
    <text evidence="3 9">Belongs to the PNP/MTAP phosphorylase family.</text>
</comment>
<dbReference type="InterPro" id="IPR011270">
    <property type="entry name" value="Pur_Nuc_Pase_Ino/Guo-sp"/>
</dbReference>
<evidence type="ECO:0000256" key="9">
    <source>
        <dbReference type="PIRNR" id="PIRNR000477"/>
    </source>
</evidence>
<dbReference type="InterPro" id="IPR011268">
    <property type="entry name" value="Purine_phosphorylase"/>
</dbReference>
<dbReference type="UniPathway" id="UPA00606"/>
<comment type="pathway">
    <text evidence="2 9">Purine metabolism; purine nucleoside salvage.</text>
</comment>
<dbReference type="InterPro" id="IPR018099">
    <property type="entry name" value="Purine_phosphorylase-2_CS"/>
</dbReference>
<dbReference type="EMBL" id="AYSO01000012">
    <property type="protein sequence ID" value="KIE48059.1"/>
    <property type="molecule type" value="Genomic_DNA"/>
</dbReference>
<reference evidence="11 12" key="1">
    <citation type="journal article" date="2015" name="Infect. Genet. Evol.">
        <title>Genomic sequences of six botulinum neurotoxin-producing strains representing three clostridial species illustrate the mobility and diversity of botulinum neurotoxin genes.</title>
        <authorList>
            <person name="Smith T.J."/>
            <person name="Hill K.K."/>
            <person name="Xie G."/>
            <person name="Foley B.T."/>
            <person name="Williamson C.H."/>
            <person name="Foster J.T."/>
            <person name="Johnson S.L."/>
            <person name="Chertkov O."/>
            <person name="Teshima H."/>
            <person name="Gibbons H.S."/>
            <person name="Johnsky L.A."/>
            <person name="Karavis M.A."/>
            <person name="Smith L.A."/>
        </authorList>
    </citation>
    <scope>NUCLEOTIDE SEQUENCE [LARGE SCALE GENOMIC DNA]</scope>
    <source>
        <strain evidence="11 12">CDC 2741</strain>
    </source>
</reference>
<feature type="domain" description="Nucleoside phosphorylase" evidence="10">
    <location>
        <begin position="24"/>
        <end position="270"/>
    </location>
</feature>
<dbReference type="SUPFAM" id="SSF53167">
    <property type="entry name" value="Purine and uridine phosphorylases"/>
    <property type="match status" value="1"/>
</dbReference>
<dbReference type="InterPro" id="IPR035994">
    <property type="entry name" value="Nucleoside_phosphorylase_sf"/>
</dbReference>
<sequence length="272" mass="30002">MELLEKINGAREYILSKENRKIDLAIVLGSGLGGIVKDIKNTTIIKYKDIPGFPESTVKGHAGEMIIGDLMGKRILAMNGRFHYYEGYSMETVTFPVRVIKSLGIDKIIITNAAGGMNPEFEAGDLMLINDHINMMGDNPLIGKNYKELGPRFPDMSNAYDKELRSIAKNAANTLNIKLQEGIYCPVTGPTYETPYELKMLRKVGGDAVGMSTVPEVIVANHMAMKVLGISCITDMAIAEDLEPLDHSKVMETANKAMNKFISLVKEIIKNM</sequence>
<accession>A0A0C1U5S4</accession>
<dbReference type="PANTHER" id="PTHR11904:SF9">
    <property type="entry name" value="PURINE NUCLEOSIDE PHOSPHORYLASE-RELATED"/>
    <property type="match status" value="1"/>
</dbReference>
<comment type="caution">
    <text evidence="11">The sequence shown here is derived from an EMBL/GenBank/DDBJ whole genome shotgun (WGS) entry which is preliminary data.</text>
</comment>
<dbReference type="GO" id="GO:0004731">
    <property type="term" value="F:purine-nucleoside phosphorylase activity"/>
    <property type="evidence" value="ECO:0007669"/>
    <property type="project" value="UniProtKB-EC"/>
</dbReference>
<proteinExistence type="inferred from homology"/>
<evidence type="ECO:0000256" key="1">
    <source>
        <dbReference type="ARBA" id="ARBA00002678"/>
    </source>
</evidence>
<evidence type="ECO:0000313" key="12">
    <source>
        <dbReference type="Proteomes" id="UP000031366"/>
    </source>
</evidence>
<evidence type="ECO:0000259" key="10">
    <source>
        <dbReference type="Pfam" id="PF01048"/>
    </source>
</evidence>
<keyword evidence="12" id="KW-1185">Reference proteome</keyword>
<dbReference type="NCBIfam" id="TIGR01697">
    <property type="entry name" value="PNPH-PUNA-XAPA"/>
    <property type="match status" value="1"/>
</dbReference>
<comment type="subunit">
    <text evidence="4">Homotrimer.</text>
</comment>
<dbReference type="FunFam" id="3.40.50.1580:FF:000010">
    <property type="entry name" value="Purine nucleoside phosphorylase"/>
    <property type="match status" value="1"/>
</dbReference>
<dbReference type="AlphaFoldDB" id="A0A0C1U5S4"/>
<dbReference type="Gene3D" id="3.40.50.1580">
    <property type="entry name" value="Nucleoside phosphorylase domain"/>
    <property type="match status" value="1"/>
</dbReference>
<keyword evidence="6 9" id="KW-0328">Glycosyltransferase</keyword>
<dbReference type="EC" id="2.4.2.1" evidence="9"/>
<dbReference type="Pfam" id="PF01048">
    <property type="entry name" value="PNP_UDP_1"/>
    <property type="match status" value="1"/>
</dbReference>
<keyword evidence="7 9" id="KW-0808">Transferase</keyword>
<comment type="function">
    <text evidence="1">The purine nucleoside phosphorylases catalyze the phosphorolytic breakdown of the N-glycosidic bond in the beta-(deoxy)ribonucleoside molecules, with the formation of the corresponding free purine bases and pentose-1-phosphate. Cleaves guanosine, inosine, 2'-deoxyguanosine and 2'-deoxyinosine.</text>
</comment>
<evidence type="ECO:0000256" key="4">
    <source>
        <dbReference type="ARBA" id="ARBA00011233"/>
    </source>
</evidence>
<evidence type="ECO:0000256" key="3">
    <source>
        <dbReference type="ARBA" id="ARBA00006751"/>
    </source>
</evidence>
<protein>
    <recommendedName>
        <fullName evidence="9">Purine nucleoside phosphorylase</fullName>
        <ecNumber evidence="9">2.4.2.1</ecNumber>
    </recommendedName>
    <alternativeName>
        <fullName evidence="9">Inosine-guanosine phosphorylase</fullName>
    </alternativeName>
</protein>
<dbReference type="RefSeq" id="WP_039630254.1">
    <property type="nucleotide sequence ID" value="NZ_AYSO01000012.1"/>
</dbReference>